<dbReference type="EMBL" id="FTOG01000006">
    <property type="protein sequence ID" value="SIS87410.1"/>
    <property type="molecule type" value="Genomic_DNA"/>
</dbReference>
<dbReference type="OrthoDB" id="9803598at2"/>
<dbReference type="PRINTS" id="PR00095">
    <property type="entry name" value="ANTSNTHASEI"/>
</dbReference>
<feature type="domain" description="Chorismate-utilising enzyme C-terminal" evidence="1">
    <location>
        <begin position="111"/>
        <end position="365"/>
    </location>
</feature>
<keyword evidence="3" id="KW-1185">Reference proteome</keyword>
<proteinExistence type="predicted"/>
<dbReference type="PANTHER" id="PTHR11236">
    <property type="entry name" value="AMINOBENZOATE/ANTHRANILATE SYNTHASE"/>
    <property type="match status" value="1"/>
</dbReference>
<reference evidence="3" key="1">
    <citation type="submission" date="2017-01" db="EMBL/GenBank/DDBJ databases">
        <authorList>
            <person name="Varghese N."/>
            <person name="Submissions S."/>
        </authorList>
    </citation>
    <scope>NUCLEOTIDE SEQUENCE [LARGE SCALE GENOMIC DNA]</scope>
    <source>
        <strain evidence="3">DSM 19945</strain>
    </source>
</reference>
<dbReference type="AlphaFoldDB" id="A0A1N7MMZ5"/>
<dbReference type="InterPro" id="IPR015890">
    <property type="entry name" value="Chorismate_C"/>
</dbReference>
<accession>A0A1N7MMZ5</accession>
<dbReference type="SUPFAM" id="SSF56322">
    <property type="entry name" value="ADC synthase"/>
    <property type="match status" value="1"/>
</dbReference>
<dbReference type="Proteomes" id="UP000186221">
    <property type="component" value="Unassembled WGS sequence"/>
</dbReference>
<dbReference type="InterPro" id="IPR019999">
    <property type="entry name" value="Anth_synth_I-like"/>
</dbReference>
<dbReference type="Pfam" id="PF00425">
    <property type="entry name" value="Chorismate_bind"/>
    <property type="match status" value="1"/>
</dbReference>
<dbReference type="Gene3D" id="3.60.120.10">
    <property type="entry name" value="Anthranilate synthase"/>
    <property type="match status" value="1"/>
</dbReference>
<name>A0A1N7MMZ5_9RHOB</name>
<protein>
    <submittedName>
        <fullName evidence="2">Aminodeoxychorismate synthase, subunit I</fullName>
    </submittedName>
</protein>
<dbReference type="InterPro" id="IPR005802">
    <property type="entry name" value="ADC_synth_comp_1"/>
</dbReference>
<evidence type="ECO:0000313" key="2">
    <source>
        <dbReference type="EMBL" id="SIS87410.1"/>
    </source>
</evidence>
<organism evidence="2 3">
    <name type="scientific">Rhodobacter aestuarii</name>
    <dbReference type="NCBI Taxonomy" id="453582"/>
    <lineage>
        <taxon>Bacteria</taxon>
        <taxon>Pseudomonadati</taxon>
        <taxon>Pseudomonadota</taxon>
        <taxon>Alphaproteobacteria</taxon>
        <taxon>Rhodobacterales</taxon>
        <taxon>Rhodobacter group</taxon>
        <taxon>Rhodobacter</taxon>
    </lineage>
</organism>
<dbReference type="RefSeq" id="WP_076484864.1">
    <property type="nucleotide sequence ID" value="NZ_FTOG01000006.1"/>
</dbReference>
<dbReference type="STRING" id="453582.SAMN05421580_10665"/>
<dbReference type="GO" id="GO:0000162">
    <property type="term" value="P:L-tryptophan biosynthetic process"/>
    <property type="evidence" value="ECO:0007669"/>
    <property type="project" value="TreeGrafter"/>
</dbReference>
<evidence type="ECO:0000259" key="1">
    <source>
        <dbReference type="Pfam" id="PF00425"/>
    </source>
</evidence>
<gene>
    <name evidence="2" type="ORF">SAMN05421580_10665</name>
</gene>
<dbReference type="NCBIfam" id="NF005698">
    <property type="entry name" value="PRK07508.1"/>
    <property type="match status" value="1"/>
</dbReference>
<evidence type="ECO:0000313" key="3">
    <source>
        <dbReference type="Proteomes" id="UP000186221"/>
    </source>
</evidence>
<dbReference type="GO" id="GO:0009396">
    <property type="term" value="P:folic acid-containing compound biosynthetic process"/>
    <property type="evidence" value="ECO:0007669"/>
    <property type="project" value="InterPro"/>
</dbReference>
<dbReference type="GO" id="GO:0046820">
    <property type="term" value="F:4-amino-4-deoxychorismate synthase activity"/>
    <property type="evidence" value="ECO:0007669"/>
    <property type="project" value="TreeGrafter"/>
</dbReference>
<sequence>MQQTPRFEFDRGPEGTGLHLTRPVSVIRADHPQEMAQAFAEIAAARAAGKWLAGMLSYELGYLFSPKLEPLLPPNRTLPLMLFGVYDAPELAVPETEPSAEAPQFTPVISQHAYQQAFDRVQAYIAAGDTYQINLTFPQTAPYAGDPRALYARLKAVQPVGHGVLVEAGDFALLSRSPELFFAIDAARQATVRPMKGTVARGANPQADQAAAAWLQGSEKNRAENLMIVDLLRNDLSRISKVGSVRVPALYDIESYTTVHQMTSTVTAQLLEGVDFQQICAALFPCGSVTGAPKIRAMQIIHELETAPRGAYCGAIGWIAPDGAMEFNVAIRTIELRDGVATLNVGGGLVHDSEGASEWAEALSKAAFVRAPLPDCT</sequence>
<dbReference type="NCBIfam" id="TIGR00553">
    <property type="entry name" value="pabB"/>
    <property type="match status" value="1"/>
</dbReference>
<dbReference type="InterPro" id="IPR005801">
    <property type="entry name" value="ADC_synthase"/>
</dbReference>
<dbReference type="PANTHER" id="PTHR11236:SF50">
    <property type="entry name" value="AMINODEOXYCHORISMATE SYNTHASE COMPONENT 1"/>
    <property type="match status" value="1"/>
</dbReference>